<keyword evidence="1" id="KW-1015">Disulfide bond</keyword>
<organism evidence="4 6">
    <name type="scientific">Melipona bicolor</name>
    <dbReference type="NCBI Taxonomy" id="60889"/>
    <lineage>
        <taxon>Eukaryota</taxon>
        <taxon>Metazoa</taxon>
        <taxon>Ecdysozoa</taxon>
        <taxon>Arthropoda</taxon>
        <taxon>Hexapoda</taxon>
        <taxon>Insecta</taxon>
        <taxon>Pterygota</taxon>
        <taxon>Neoptera</taxon>
        <taxon>Endopterygota</taxon>
        <taxon>Hymenoptera</taxon>
        <taxon>Apocrita</taxon>
        <taxon>Aculeata</taxon>
        <taxon>Apoidea</taxon>
        <taxon>Anthophila</taxon>
        <taxon>Apidae</taxon>
        <taxon>Melipona</taxon>
    </lineage>
</organism>
<dbReference type="EMBL" id="JAHYIQ010000035">
    <property type="protein sequence ID" value="KAK1119589.1"/>
    <property type="molecule type" value="Genomic_DNA"/>
</dbReference>
<evidence type="ECO:0000256" key="2">
    <source>
        <dbReference type="SAM" id="MobiDB-lite"/>
    </source>
</evidence>
<dbReference type="Proteomes" id="UP001177670">
    <property type="component" value="Unassembled WGS sequence"/>
</dbReference>
<keyword evidence="6" id="KW-1185">Reference proteome</keyword>
<dbReference type="EMBL" id="JAHYIQ010000011">
    <property type="protein sequence ID" value="KAK1128140.1"/>
    <property type="molecule type" value="Genomic_DNA"/>
</dbReference>
<evidence type="ECO:0000259" key="3">
    <source>
        <dbReference type="PROSITE" id="PS51465"/>
    </source>
</evidence>
<feature type="region of interest" description="Disordered" evidence="2">
    <location>
        <begin position="20"/>
        <end position="51"/>
    </location>
</feature>
<protein>
    <recommendedName>
        <fullName evidence="3">Kazal-like domain-containing protein</fullName>
    </recommendedName>
</protein>
<dbReference type="PROSITE" id="PS51465">
    <property type="entry name" value="KAZAL_2"/>
    <property type="match status" value="1"/>
</dbReference>
<dbReference type="AlphaFoldDB" id="A0AA40KGQ5"/>
<feature type="domain" description="Kazal-like" evidence="3">
    <location>
        <begin position="132"/>
        <end position="186"/>
    </location>
</feature>
<comment type="caution">
    <text evidence="4">The sequence shown here is derived from an EMBL/GenBank/DDBJ whole genome shotgun (WGS) entry which is preliminary data.</text>
</comment>
<accession>A0AA40KGQ5</accession>
<dbReference type="Pfam" id="PF07648">
    <property type="entry name" value="Kazal_2"/>
    <property type="match status" value="1"/>
</dbReference>
<dbReference type="InterPro" id="IPR002350">
    <property type="entry name" value="Kazal_dom"/>
</dbReference>
<evidence type="ECO:0000313" key="5">
    <source>
        <dbReference type="EMBL" id="KAK1128140.1"/>
    </source>
</evidence>
<feature type="compositionally biased region" description="Basic and acidic residues" evidence="2">
    <location>
        <begin position="38"/>
        <end position="51"/>
    </location>
</feature>
<gene>
    <name evidence="5" type="ORF">K0M31_003625</name>
    <name evidence="4" type="ORF">K0M31_013012</name>
</gene>
<dbReference type="SMART" id="SM00280">
    <property type="entry name" value="KAZAL"/>
    <property type="match status" value="1"/>
</dbReference>
<dbReference type="GO" id="GO:0005576">
    <property type="term" value="C:extracellular region"/>
    <property type="evidence" value="ECO:0007669"/>
    <property type="project" value="TreeGrafter"/>
</dbReference>
<dbReference type="PANTHER" id="PTHR10913:SF78">
    <property type="entry name" value="AGRIN"/>
    <property type="match status" value="1"/>
</dbReference>
<dbReference type="PANTHER" id="PTHR10913">
    <property type="entry name" value="FOLLISTATIN-RELATED"/>
    <property type="match status" value="1"/>
</dbReference>
<sequence length="245" mass="26897">MAKTALYQAVRFASARQGTSSISTTPFGLRTRPVGKSTGDKEKAPRRGETERLTRVTSAFPPDAPDIPLVAKKLRSHFASGNAERLRGKLLTLEAQTLNDGSQGMSLLLARFGFEPCEKTYCSWGATCVVSENGKPLCQCPTDCPSTSEPVCGSDNVTYTNYCHLRKTSCLERKTTRVKNQGVCENGESPIRRDWDGNISKQNKIDNLARDLKSKLPHPIVISLLGYSRVAESLRGERINLAHVP</sequence>
<dbReference type="InterPro" id="IPR036058">
    <property type="entry name" value="Kazal_dom_sf"/>
</dbReference>
<dbReference type="InterPro" id="IPR050653">
    <property type="entry name" value="Prot_Inhib_GrowthFact_Antg"/>
</dbReference>
<evidence type="ECO:0000256" key="1">
    <source>
        <dbReference type="ARBA" id="ARBA00023157"/>
    </source>
</evidence>
<proteinExistence type="predicted"/>
<name>A0AA40KGQ5_9HYME</name>
<dbReference type="SUPFAM" id="SSF100895">
    <property type="entry name" value="Kazal-type serine protease inhibitors"/>
    <property type="match status" value="1"/>
</dbReference>
<reference evidence="4" key="1">
    <citation type="submission" date="2021-10" db="EMBL/GenBank/DDBJ databases">
        <title>Melipona bicolor Genome sequencing and assembly.</title>
        <authorList>
            <person name="Araujo N.S."/>
            <person name="Arias M.C."/>
        </authorList>
    </citation>
    <scope>NUCLEOTIDE SEQUENCE</scope>
    <source>
        <strain evidence="4">USP_2M_L1-L4_2017</strain>
        <tissue evidence="4">Whole body</tissue>
    </source>
</reference>
<dbReference type="FunFam" id="3.30.60.30:FF:000024">
    <property type="entry name" value="Transmembrane agrin"/>
    <property type="match status" value="1"/>
</dbReference>
<dbReference type="GO" id="GO:0030154">
    <property type="term" value="P:cell differentiation"/>
    <property type="evidence" value="ECO:0007669"/>
    <property type="project" value="TreeGrafter"/>
</dbReference>
<dbReference type="Gene3D" id="3.30.60.30">
    <property type="match status" value="1"/>
</dbReference>
<evidence type="ECO:0000313" key="4">
    <source>
        <dbReference type="EMBL" id="KAK1119589.1"/>
    </source>
</evidence>
<evidence type="ECO:0000313" key="6">
    <source>
        <dbReference type="Proteomes" id="UP001177670"/>
    </source>
</evidence>